<dbReference type="NCBIfam" id="TIGR01509">
    <property type="entry name" value="HAD-SF-IA-v3"/>
    <property type="match status" value="1"/>
</dbReference>
<dbReference type="SFLD" id="SFLDS00003">
    <property type="entry name" value="Haloacid_Dehalogenase"/>
    <property type="match status" value="1"/>
</dbReference>
<evidence type="ECO:0000313" key="2">
    <source>
        <dbReference type="Proteomes" id="UP000629468"/>
    </source>
</evidence>
<dbReference type="InterPro" id="IPR036412">
    <property type="entry name" value="HAD-like_sf"/>
</dbReference>
<dbReference type="InterPro" id="IPR006439">
    <property type="entry name" value="HAD-SF_hydro_IA"/>
</dbReference>
<dbReference type="GO" id="GO:0016791">
    <property type="term" value="F:phosphatase activity"/>
    <property type="evidence" value="ECO:0007669"/>
    <property type="project" value="UniProtKB-ARBA"/>
</dbReference>
<dbReference type="AlphaFoldDB" id="A0A8H7KJU1"/>
<dbReference type="Pfam" id="PF00702">
    <property type="entry name" value="Hydrolase"/>
    <property type="match status" value="1"/>
</dbReference>
<name>A0A8H7KJU1_AGABI</name>
<accession>A0A8H7KJU1</accession>
<gene>
    <name evidence="1" type="ORF">Agabi119p4_1959</name>
</gene>
<dbReference type="OMA" id="FYHYNRG"/>
<dbReference type="SUPFAM" id="SSF56784">
    <property type="entry name" value="HAD-like"/>
    <property type="match status" value="1"/>
</dbReference>
<comment type="caution">
    <text evidence="1">The sequence shown here is derived from an EMBL/GenBank/DDBJ whole genome shotgun (WGS) entry which is preliminary data.</text>
</comment>
<protein>
    <recommendedName>
        <fullName evidence="3">HAD-like protein</fullName>
    </recommendedName>
</protein>
<evidence type="ECO:0008006" key="3">
    <source>
        <dbReference type="Google" id="ProtNLM"/>
    </source>
</evidence>
<reference evidence="1 2" key="1">
    <citation type="journal article" name="Sci. Rep.">
        <title>Telomere-to-telomere assembled and centromere annotated genomes of the two main subspecies of the button mushroom Agaricus bisporus reveal especially polymorphic chromosome ends.</title>
        <authorList>
            <person name="Sonnenberg A.S.M."/>
            <person name="Sedaghat-Telgerd N."/>
            <person name="Lavrijssen B."/>
            <person name="Ohm R.A."/>
            <person name="Hendrickx P.M."/>
            <person name="Scholtmeijer K."/>
            <person name="Baars J.J.P."/>
            <person name="van Peer A."/>
        </authorList>
    </citation>
    <scope>NUCLEOTIDE SEQUENCE [LARGE SCALE GENOMIC DNA]</scope>
    <source>
        <strain evidence="1 2">H119_p4</strain>
    </source>
</reference>
<evidence type="ECO:0000313" key="1">
    <source>
        <dbReference type="EMBL" id="KAF7782583.1"/>
    </source>
</evidence>
<organism evidence="1 2">
    <name type="scientific">Agaricus bisporus var. burnettii</name>
    <dbReference type="NCBI Taxonomy" id="192524"/>
    <lineage>
        <taxon>Eukaryota</taxon>
        <taxon>Fungi</taxon>
        <taxon>Dikarya</taxon>
        <taxon>Basidiomycota</taxon>
        <taxon>Agaricomycotina</taxon>
        <taxon>Agaricomycetes</taxon>
        <taxon>Agaricomycetidae</taxon>
        <taxon>Agaricales</taxon>
        <taxon>Agaricineae</taxon>
        <taxon>Agaricaceae</taxon>
        <taxon>Agaricus</taxon>
    </lineage>
</organism>
<dbReference type="PANTHER" id="PTHR43611:SF3">
    <property type="entry name" value="FLAVIN MONONUCLEOTIDE HYDROLASE 1, CHLOROPLATIC"/>
    <property type="match status" value="1"/>
</dbReference>
<dbReference type="Gene3D" id="3.40.50.1000">
    <property type="entry name" value="HAD superfamily/HAD-like"/>
    <property type="match status" value="1"/>
</dbReference>
<sequence>MAPPQRPFTAIVFDIGDVLFQWSATTKTSISPKTLRSILNCPTWFDYERGRLAENDCYAAISQEFNVNPDEVRDAFSQARDSLQANHDFISLIRELKAQANGRLRVYAMSNISLPDWEVLRMKPADWDIFDHVFTSGAVGERKPNLAFYRHVIAATDLQPHQTIFVDDKLENVLSARSLGFTGIVFDEPSEVKRALRNLIGDPVQRGGEFLVRNAGKLGSITGTTTKHESISLDENFAQLLILEITGNRALVNLVEHPRTWNFFQGKGQLTTEEFPFDLDTTSLGLTILKRSREIADSVMDEMLEYVDPDGIIQTYFDHRRPRFDPVVCVNALSLFYAYGRGEQLRSTLTWVHEVLLNRAYLDGTRYYETAECFLYFMSRLLATSGDPDLHSLLKPLLKERVQERIGADGDSLALAMRILACDFVGIRDEVDLRTLLTLQCEDGGWEVGWMYKYGSSGISIGNRGLATALAIKAVDTMCQPQIRFSESPTDTLVENAIHKRRPSFSEKFLGKRPRSGSFKKPLQWILQGSKLRKSVEIGS</sequence>
<dbReference type="EMBL" id="JABXXO010000003">
    <property type="protein sequence ID" value="KAF7782583.1"/>
    <property type="molecule type" value="Genomic_DNA"/>
</dbReference>
<dbReference type="PANTHER" id="PTHR43611">
    <property type="entry name" value="ALPHA-D-GLUCOSE 1-PHOSPHATE PHOSPHATASE"/>
    <property type="match status" value="1"/>
</dbReference>
<dbReference type="InterPro" id="IPR023214">
    <property type="entry name" value="HAD_sf"/>
</dbReference>
<proteinExistence type="predicted"/>
<dbReference type="Proteomes" id="UP000629468">
    <property type="component" value="Unassembled WGS sequence"/>
</dbReference>
<dbReference type="SFLD" id="SFLDG01129">
    <property type="entry name" value="C1.5:_HAD__Beta-PGM__Phosphata"/>
    <property type="match status" value="1"/>
</dbReference>